<feature type="transmembrane region" description="Helical" evidence="1">
    <location>
        <begin position="12"/>
        <end position="34"/>
    </location>
</feature>
<gene>
    <name evidence="2" type="ORF">EV668_4351</name>
</gene>
<evidence type="ECO:0000313" key="2">
    <source>
        <dbReference type="EMBL" id="TDR87271.1"/>
    </source>
</evidence>
<sequence length="160" mass="17107">MPPTLPAETIAHSIQIALTPVFLLSGIAVLLNVFSTRLGRVADRVDLVTAQIRNASEEDMAFLTRQLDRLRRRAILLDAAVVLAGIGAALTCLTALLLFASQHEPIVAKLIVGTFGLALCFAISALSLFLSETLLSGRAIRATVDRQDAAQAAAERDFAR</sequence>
<keyword evidence="3" id="KW-1185">Reference proteome</keyword>
<keyword evidence="1" id="KW-1133">Transmembrane helix</keyword>
<dbReference type="OrthoDB" id="5396182at2"/>
<keyword evidence="1" id="KW-0812">Transmembrane</keyword>
<organism evidence="2 3">
    <name type="scientific">Enterovirga rhinocerotis</name>
    <dbReference type="NCBI Taxonomy" id="1339210"/>
    <lineage>
        <taxon>Bacteria</taxon>
        <taxon>Pseudomonadati</taxon>
        <taxon>Pseudomonadota</taxon>
        <taxon>Alphaproteobacteria</taxon>
        <taxon>Hyphomicrobiales</taxon>
        <taxon>Methylobacteriaceae</taxon>
        <taxon>Enterovirga</taxon>
    </lineage>
</organism>
<evidence type="ECO:0000313" key="3">
    <source>
        <dbReference type="Proteomes" id="UP000295122"/>
    </source>
</evidence>
<keyword evidence="1" id="KW-0472">Membrane</keyword>
<dbReference type="AlphaFoldDB" id="A0A4R7BPH8"/>
<evidence type="ECO:0000256" key="1">
    <source>
        <dbReference type="SAM" id="Phobius"/>
    </source>
</evidence>
<feature type="transmembrane region" description="Helical" evidence="1">
    <location>
        <begin position="106"/>
        <end position="131"/>
    </location>
</feature>
<protein>
    <submittedName>
        <fullName evidence="2">Uncharacterized protein DUF2721</fullName>
    </submittedName>
</protein>
<dbReference type="Pfam" id="PF11026">
    <property type="entry name" value="DUF2721"/>
    <property type="match status" value="1"/>
</dbReference>
<name>A0A4R7BPH8_9HYPH</name>
<feature type="transmembrane region" description="Helical" evidence="1">
    <location>
        <begin position="75"/>
        <end position="100"/>
    </location>
</feature>
<dbReference type="EMBL" id="SNZR01000016">
    <property type="protein sequence ID" value="TDR87271.1"/>
    <property type="molecule type" value="Genomic_DNA"/>
</dbReference>
<accession>A0A4R7BPH8</accession>
<comment type="caution">
    <text evidence="2">The sequence shown here is derived from an EMBL/GenBank/DDBJ whole genome shotgun (WGS) entry which is preliminary data.</text>
</comment>
<dbReference type="InterPro" id="IPR021279">
    <property type="entry name" value="DUF2721"/>
</dbReference>
<dbReference type="Proteomes" id="UP000295122">
    <property type="component" value="Unassembled WGS sequence"/>
</dbReference>
<proteinExistence type="predicted"/>
<dbReference type="RefSeq" id="WP_133774055.1">
    <property type="nucleotide sequence ID" value="NZ_SNZR01000016.1"/>
</dbReference>
<reference evidence="2 3" key="1">
    <citation type="submission" date="2019-03" db="EMBL/GenBank/DDBJ databases">
        <title>Genomic Encyclopedia of Type Strains, Phase IV (KMG-IV): sequencing the most valuable type-strain genomes for metagenomic binning, comparative biology and taxonomic classification.</title>
        <authorList>
            <person name="Goeker M."/>
        </authorList>
    </citation>
    <scope>NUCLEOTIDE SEQUENCE [LARGE SCALE GENOMIC DNA]</scope>
    <source>
        <strain evidence="2 3">DSM 25903</strain>
    </source>
</reference>